<accession>A0AAE6ZGZ5</accession>
<evidence type="ECO:0000313" key="6">
    <source>
        <dbReference type="Proteomes" id="UP000502421"/>
    </source>
</evidence>
<dbReference type="Proteomes" id="UP000502421">
    <property type="component" value="Chromosome"/>
</dbReference>
<dbReference type="KEGG" id="coy:HF329_16805"/>
<evidence type="ECO:0000256" key="2">
    <source>
        <dbReference type="ARBA" id="ARBA00023125"/>
    </source>
</evidence>
<dbReference type="PROSITE" id="PS01124">
    <property type="entry name" value="HTH_ARAC_FAMILY_2"/>
    <property type="match status" value="1"/>
</dbReference>
<dbReference type="PANTHER" id="PTHR47893">
    <property type="entry name" value="REGULATORY PROTEIN PCHR"/>
    <property type="match status" value="1"/>
</dbReference>
<dbReference type="GO" id="GO:0003700">
    <property type="term" value="F:DNA-binding transcription factor activity"/>
    <property type="evidence" value="ECO:0007669"/>
    <property type="project" value="InterPro"/>
</dbReference>
<dbReference type="Gene3D" id="1.10.10.60">
    <property type="entry name" value="Homeodomain-like"/>
    <property type="match status" value="2"/>
</dbReference>
<dbReference type="RefSeq" id="WP_168805517.1">
    <property type="nucleotide sequence ID" value="NZ_CP051205.1"/>
</dbReference>
<keyword evidence="3" id="KW-0804">Transcription</keyword>
<reference evidence="6" key="1">
    <citation type="submission" date="2020-04" db="EMBL/GenBank/DDBJ databases">
        <authorList>
            <person name="Kittiwongwattana C."/>
        </authorList>
    </citation>
    <scope>NUCLEOTIDE SEQUENCE [LARGE SCALE GENOMIC DNA]</scope>
    <source>
        <strain evidence="6">1310</strain>
    </source>
</reference>
<dbReference type="PANTHER" id="PTHR47893:SF1">
    <property type="entry name" value="REGULATORY PROTEIN PCHR"/>
    <property type="match status" value="1"/>
</dbReference>
<dbReference type="SUPFAM" id="SSF46689">
    <property type="entry name" value="Homeodomain-like"/>
    <property type="match status" value="2"/>
</dbReference>
<dbReference type="InterPro" id="IPR053142">
    <property type="entry name" value="PchR_regulatory_protein"/>
</dbReference>
<evidence type="ECO:0000259" key="4">
    <source>
        <dbReference type="PROSITE" id="PS01124"/>
    </source>
</evidence>
<dbReference type="GO" id="GO:0043565">
    <property type="term" value="F:sequence-specific DNA binding"/>
    <property type="evidence" value="ECO:0007669"/>
    <property type="project" value="InterPro"/>
</dbReference>
<dbReference type="SMART" id="SM00342">
    <property type="entry name" value="HTH_ARAC"/>
    <property type="match status" value="1"/>
</dbReference>
<dbReference type="InterPro" id="IPR020449">
    <property type="entry name" value="Tscrpt_reg_AraC-type_HTH"/>
</dbReference>
<dbReference type="InterPro" id="IPR009057">
    <property type="entry name" value="Homeodomain-like_sf"/>
</dbReference>
<organism evidence="5 6">
    <name type="scientific">Chitinophaga oryzae</name>
    <dbReference type="NCBI Taxonomy" id="2725414"/>
    <lineage>
        <taxon>Bacteria</taxon>
        <taxon>Pseudomonadati</taxon>
        <taxon>Bacteroidota</taxon>
        <taxon>Chitinophagia</taxon>
        <taxon>Chitinophagales</taxon>
        <taxon>Chitinophagaceae</taxon>
        <taxon>Chitinophaga</taxon>
    </lineage>
</organism>
<keyword evidence="1" id="KW-0805">Transcription regulation</keyword>
<proteinExistence type="predicted"/>
<dbReference type="PRINTS" id="PR00032">
    <property type="entry name" value="HTHARAC"/>
</dbReference>
<dbReference type="AlphaFoldDB" id="A0AAE6ZGZ5"/>
<dbReference type="InterPro" id="IPR018060">
    <property type="entry name" value="HTH_AraC"/>
</dbReference>
<protein>
    <submittedName>
        <fullName evidence="5">Helix-turn-helix transcriptional regulator</fullName>
    </submittedName>
</protein>
<dbReference type="Pfam" id="PF12833">
    <property type="entry name" value="HTH_18"/>
    <property type="match status" value="1"/>
</dbReference>
<evidence type="ECO:0000313" key="5">
    <source>
        <dbReference type="EMBL" id="QJB32888.1"/>
    </source>
</evidence>
<name>A0AAE6ZGZ5_9BACT</name>
<evidence type="ECO:0000256" key="3">
    <source>
        <dbReference type="ARBA" id="ARBA00023163"/>
    </source>
</evidence>
<sequence length="333" mass="38082">MGMNFRGASGAWLELGDLPGLFDGNPLLVREKIEKFSLPFGDVEFRQIVLPDIYLVYGDMRIRDRYLEMEAPGFRDIVELHFILSGKGVITNHYSRKPLVVAPNWQNMFYIPLFSGKAEYDPNVPFRFFEIHFTKEKFLTLVQDCGPSLQSFCDHIIAGKNIQLADMGVPTNAAMMQCINGMLNCPYQGGLKLLYMQSKCVELLVLQAEAYDQYLKNNTKSALKSDYDRERIHFVRDYLIANAVAPPSLSELAKLSGLNEFKLKKGFREVFNDSIINYVNEYKLQQAREQLLSNVPIKHVAEELGYSSIQYFSKMFKKKFGVSPGLFSRDAQD</sequence>
<evidence type="ECO:0000256" key="1">
    <source>
        <dbReference type="ARBA" id="ARBA00023015"/>
    </source>
</evidence>
<gene>
    <name evidence="5" type="ORF">HF329_16805</name>
</gene>
<dbReference type="EMBL" id="CP051205">
    <property type="protein sequence ID" value="QJB32888.1"/>
    <property type="molecule type" value="Genomic_DNA"/>
</dbReference>
<keyword evidence="2" id="KW-0238">DNA-binding</keyword>
<feature type="domain" description="HTH araC/xylS-type" evidence="4">
    <location>
        <begin position="233"/>
        <end position="330"/>
    </location>
</feature>